<accession>A0ABS1CPQ8</accession>
<protein>
    <recommendedName>
        <fullName evidence="3">Lipoprotein</fullName>
    </recommendedName>
</protein>
<gene>
    <name evidence="1" type="ORF">CKO31_24930</name>
</gene>
<organism evidence="1 2">
    <name type="scientific">Thiohalocapsa halophila</name>
    <dbReference type="NCBI Taxonomy" id="69359"/>
    <lineage>
        <taxon>Bacteria</taxon>
        <taxon>Pseudomonadati</taxon>
        <taxon>Pseudomonadota</taxon>
        <taxon>Gammaproteobacteria</taxon>
        <taxon>Chromatiales</taxon>
        <taxon>Chromatiaceae</taxon>
        <taxon>Thiohalocapsa</taxon>
    </lineage>
</organism>
<proteinExistence type="predicted"/>
<evidence type="ECO:0000313" key="1">
    <source>
        <dbReference type="EMBL" id="MBK1633916.1"/>
    </source>
</evidence>
<name>A0ABS1CPQ8_9GAMM</name>
<evidence type="ECO:0008006" key="3">
    <source>
        <dbReference type="Google" id="ProtNLM"/>
    </source>
</evidence>
<evidence type="ECO:0000313" key="2">
    <source>
        <dbReference type="Proteomes" id="UP000748752"/>
    </source>
</evidence>
<dbReference type="Proteomes" id="UP000748752">
    <property type="component" value="Unassembled WGS sequence"/>
</dbReference>
<dbReference type="EMBL" id="NRRV01000144">
    <property type="protein sequence ID" value="MBK1633916.1"/>
    <property type="molecule type" value="Genomic_DNA"/>
</dbReference>
<reference evidence="1 2" key="1">
    <citation type="journal article" date="2020" name="Microorganisms">
        <title>Osmotic Adaptation and Compatible Solute Biosynthesis of Phototrophic Bacteria as Revealed from Genome Analyses.</title>
        <authorList>
            <person name="Imhoff J.F."/>
            <person name="Rahn T."/>
            <person name="Kunzel S."/>
            <person name="Keller A."/>
            <person name="Neulinger S.C."/>
        </authorList>
    </citation>
    <scope>NUCLEOTIDE SEQUENCE [LARGE SCALE GENOMIC DNA]</scope>
    <source>
        <strain evidence="1 2">DSM 6210</strain>
    </source>
</reference>
<comment type="caution">
    <text evidence="1">The sequence shown here is derived from an EMBL/GenBank/DDBJ whole genome shotgun (WGS) entry which is preliminary data.</text>
</comment>
<keyword evidence="2" id="KW-1185">Reference proteome</keyword>
<sequence length="73" mass="7940">MRYVKTVVLAVSLVNILGCESSGPDPKVEACVSRGVSYFKQVGSYPTLKSSPNIGREAEDVARERCNRTTTAF</sequence>